<dbReference type="Pfam" id="PF02074">
    <property type="entry name" value="Peptidase_M32"/>
    <property type="match status" value="1"/>
</dbReference>
<dbReference type="PANTHER" id="PTHR34217:SF1">
    <property type="entry name" value="CARBOXYPEPTIDASE 1"/>
    <property type="match status" value="1"/>
</dbReference>
<dbReference type="CDD" id="cd06460">
    <property type="entry name" value="M32_Taq"/>
    <property type="match status" value="1"/>
</dbReference>
<proteinExistence type="inferred from homology"/>
<evidence type="ECO:0000256" key="1">
    <source>
        <dbReference type="ARBA" id="ARBA00022645"/>
    </source>
</evidence>
<evidence type="ECO:0000256" key="6">
    <source>
        <dbReference type="ARBA" id="ARBA00052755"/>
    </source>
</evidence>
<gene>
    <name evidence="11" type="ORF">GCM10011391_19210</name>
</gene>
<evidence type="ECO:0000256" key="10">
    <source>
        <dbReference type="PIRSR" id="PIRSR006615-2"/>
    </source>
</evidence>
<organism evidence="11 12">
    <name type="scientific">Pullulanibacillus camelliae</name>
    <dbReference type="NCBI Taxonomy" id="1707096"/>
    <lineage>
        <taxon>Bacteria</taxon>
        <taxon>Bacillati</taxon>
        <taxon>Bacillota</taxon>
        <taxon>Bacilli</taxon>
        <taxon>Bacillales</taxon>
        <taxon>Sporolactobacillaceae</taxon>
        <taxon>Pullulanibacillus</taxon>
    </lineage>
</organism>
<dbReference type="Proteomes" id="UP000628775">
    <property type="component" value="Unassembled WGS sequence"/>
</dbReference>
<evidence type="ECO:0000256" key="8">
    <source>
        <dbReference type="PIRNR" id="PIRNR006615"/>
    </source>
</evidence>
<evidence type="ECO:0000313" key="11">
    <source>
        <dbReference type="EMBL" id="GGE40594.1"/>
    </source>
</evidence>
<evidence type="ECO:0000256" key="2">
    <source>
        <dbReference type="ARBA" id="ARBA00022670"/>
    </source>
</evidence>
<keyword evidence="4 8" id="KW-0378">Hydrolase</keyword>
<dbReference type="PIRSF" id="PIRSF006615">
    <property type="entry name" value="Zn_crbxpep_Taq"/>
    <property type="match status" value="1"/>
</dbReference>
<feature type="binding site" evidence="9">
    <location>
        <position position="298"/>
    </location>
    <ligand>
        <name>Zn(2+)</name>
        <dbReference type="ChEBI" id="CHEBI:29105"/>
        <note>catalytic</note>
    </ligand>
</feature>
<dbReference type="GO" id="GO:0006508">
    <property type="term" value="P:proteolysis"/>
    <property type="evidence" value="ECO:0007669"/>
    <property type="project" value="UniProtKB-UniRule"/>
</dbReference>
<comment type="catalytic activity">
    <reaction evidence="6 8">
        <text>Release of a C-terminal amino acid with broad specificity, except for -Pro.</text>
        <dbReference type="EC" id="3.4.17.19"/>
    </reaction>
</comment>
<evidence type="ECO:0000256" key="3">
    <source>
        <dbReference type="ARBA" id="ARBA00022723"/>
    </source>
</evidence>
<comment type="cofactor">
    <cofactor evidence="9">
        <name>Zn(2+)</name>
        <dbReference type="ChEBI" id="CHEBI:29105"/>
    </cofactor>
    <text evidence="9">Binds 1 zinc ion per subunit.</text>
</comment>
<keyword evidence="2 8" id="KW-0645">Protease</keyword>
<keyword evidence="5 8" id="KW-0482">Metalloprotease</keyword>
<evidence type="ECO:0000256" key="7">
    <source>
        <dbReference type="ARBA" id="ARBA00061580"/>
    </source>
</evidence>
<keyword evidence="12" id="KW-1185">Reference proteome</keyword>
<dbReference type="PROSITE" id="PS52034">
    <property type="entry name" value="PEPTIDASE_M32"/>
    <property type="match status" value="1"/>
</dbReference>
<name>A0A8J2YDP1_9BACL</name>
<dbReference type="EMBL" id="BMIR01000007">
    <property type="protein sequence ID" value="GGE40594.1"/>
    <property type="molecule type" value="Genomic_DNA"/>
</dbReference>
<dbReference type="SUPFAM" id="SSF55486">
    <property type="entry name" value="Metalloproteases ('zincins'), catalytic domain"/>
    <property type="match status" value="1"/>
</dbReference>
<comment type="similarity">
    <text evidence="7 8">Belongs to the peptidase M32 family.</text>
</comment>
<comment type="function">
    <text evidence="8">Broad specificity carboxypetidase that releases amino acids sequentially from the C-terminus, including neutral, aromatic, polar and basic residues.</text>
</comment>
<dbReference type="Gene3D" id="1.10.1370.30">
    <property type="match status" value="1"/>
</dbReference>
<reference evidence="11" key="1">
    <citation type="journal article" date="2014" name="Int. J. Syst. Evol. Microbiol.">
        <title>Complete genome sequence of Corynebacterium casei LMG S-19264T (=DSM 44701T), isolated from a smear-ripened cheese.</title>
        <authorList>
            <consortium name="US DOE Joint Genome Institute (JGI-PGF)"/>
            <person name="Walter F."/>
            <person name="Albersmeier A."/>
            <person name="Kalinowski J."/>
            <person name="Ruckert C."/>
        </authorList>
    </citation>
    <scope>NUCLEOTIDE SEQUENCE</scope>
    <source>
        <strain evidence="11">CGMCC 1.15371</strain>
    </source>
</reference>
<feature type="binding site" evidence="9">
    <location>
        <position position="268"/>
    </location>
    <ligand>
        <name>Zn(2+)</name>
        <dbReference type="ChEBI" id="CHEBI:29105"/>
        <note>catalytic</note>
    </ligand>
</feature>
<protein>
    <recommendedName>
        <fullName evidence="8">Metal-dependent carboxypeptidase</fullName>
        <ecNumber evidence="8">3.4.17.19</ecNumber>
    </recommendedName>
</protein>
<evidence type="ECO:0000256" key="4">
    <source>
        <dbReference type="ARBA" id="ARBA00022801"/>
    </source>
</evidence>
<dbReference type="GO" id="GO:0004181">
    <property type="term" value="F:metallocarboxypeptidase activity"/>
    <property type="evidence" value="ECO:0007669"/>
    <property type="project" value="UniProtKB-UniRule"/>
</dbReference>
<reference evidence="11" key="2">
    <citation type="submission" date="2020-09" db="EMBL/GenBank/DDBJ databases">
        <authorList>
            <person name="Sun Q."/>
            <person name="Zhou Y."/>
        </authorList>
    </citation>
    <scope>NUCLEOTIDE SEQUENCE</scope>
    <source>
        <strain evidence="11">CGMCC 1.15371</strain>
    </source>
</reference>
<accession>A0A8J2YDP1</accession>
<dbReference type="FunFam" id="1.10.1370.30:FF:000003">
    <property type="entry name" value="Thermostable carboxypeptidase 1"/>
    <property type="match status" value="1"/>
</dbReference>
<feature type="binding site" evidence="9">
    <location>
        <position position="272"/>
    </location>
    <ligand>
        <name>Zn(2+)</name>
        <dbReference type="ChEBI" id="CHEBI:29105"/>
        <note>catalytic</note>
    </ligand>
</feature>
<dbReference type="EC" id="3.4.17.19" evidence="8"/>
<evidence type="ECO:0000256" key="9">
    <source>
        <dbReference type="PIRSR" id="PIRSR006615-1"/>
    </source>
</evidence>
<keyword evidence="3 8" id="KW-0479">Metal-binding</keyword>
<keyword evidence="9" id="KW-0862">Zinc</keyword>
<sequence>MHQSIRDIEKLFFQYVNKMKHYEEALALIGWDLRTGAPKKGVEQRSEVIGSLSEDVFKMTIADELKDYIDALTDEGVQKELSEVTKRSVEVCKKRYEQNINIPANEYKDYIILQSKAESVWEEAKKNSDFSMLQPYLEKLVAFKKRMVEYWGHDKNKYNALLDLYEPGVTVETIDRVFGQLREHIVPLVKAIGTTAQPEASFLTVPFSKQQQRDFSVWMLKEMGYDFSAGRLDETAHPFQISINPGDVRVTTHYDEQDFRPAIFGTIHEGGHALYEQNISKDLIGTPLCEGTSMGIHESQSLFFENFIGRSRPFWEHYYGAFQKAAHGAFDHIGLDAFYRATNLSQPSFIRIHADELTYPLHIIVRYEIEKALFDGDLQVKDLPGVWNDKMESYLGIRPQNDSEGVLQDIHWSGGDFGYFPSYALGYIYAAQFQHIMLRDLPNFDSLLQQGNMKPIRLWLSEQIHQYGALKKPMQIVQDVTGEALNAQYLIDYLNKKYRDIYNLH</sequence>
<dbReference type="AlphaFoldDB" id="A0A8J2YDP1"/>
<evidence type="ECO:0000313" key="12">
    <source>
        <dbReference type="Proteomes" id="UP000628775"/>
    </source>
</evidence>
<evidence type="ECO:0000256" key="5">
    <source>
        <dbReference type="ARBA" id="ARBA00023049"/>
    </source>
</evidence>
<dbReference type="PRINTS" id="PR00998">
    <property type="entry name" value="CRBOXYPTASET"/>
</dbReference>
<dbReference type="GO" id="GO:0008270">
    <property type="term" value="F:zinc ion binding"/>
    <property type="evidence" value="ECO:0007669"/>
    <property type="project" value="UniProtKB-ARBA"/>
</dbReference>
<dbReference type="PANTHER" id="PTHR34217">
    <property type="entry name" value="METAL-DEPENDENT CARBOXYPEPTIDASE"/>
    <property type="match status" value="1"/>
</dbReference>
<keyword evidence="1 8" id="KW-0121">Carboxypeptidase</keyword>
<comment type="caution">
    <text evidence="11">The sequence shown here is derived from an EMBL/GenBank/DDBJ whole genome shotgun (WGS) entry which is preliminary data.</text>
</comment>
<dbReference type="RefSeq" id="WP_188692749.1">
    <property type="nucleotide sequence ID" value="NZ_BMIR01000007.1"/>
</dbReference>
<dbReference type="InterPro" id="IPR001333">
    <property type="entry name" value="Peptidase_M32_Taq"/>
</dbReference>
<feature type="active site" description="Proton donor/acceptor" evidence="10">
    <location>
        <position position="269"/>
    </location>
</feature>